<evidence type="ECO:0000256" key="1">
    <source>
        <dbReference type="SAM" id="Phobius"/>
    </source>
</evidence>
<reference evidence="2" key="2">
    <citation type="journal article" date="2020" name="Nat. Commun.">
        <title>Large-scale genome sequencing of mycorrhizal fungi provides insights into the early evolution of symbiotic traits.</title>
        <authorList>
            <person name="Miyauchi S."/>
            <person name="Kiss E."/>
            <person name="Kuo A."/>
            <person name="Drula E."/>
            <person name="Kohler A."/>
            <person name="Sanchez-Garcia M."/>
            <person name="Morin E."/>
            <person name="Andreopoulos B."/>
            <person name="Barry K.W."/>
            <person name="Bonito G."/>
            <person name="Buee M."/>
            <person name="Carver A."/>
            <person name="Chen C."/>
            <person name="Cichocki N."/>
            <person name="Clum A."/>
            <person name="Culley D."/>
            <person name="Crous P.W."/>
            <person name="Fauchery L."/>
            <person name="Girlanda M."/>
            <person name="Hayes R.D."/>
            <person name="Keri Z."/>
            <person name="LaButti K."/>
            <person name="Lipzen A."/>
            <person name="Lombard V."/>
            <person name="Magnuson J."/>
            <person name="Maillard F."/>
            <person name="Murat C."/>
            <person name="Nolan M."/>
            <person name="Ohm R.A."/>
            <person name="Pangilinan J."/>
            <person name="Pereira M.F."/>
            <person name="Perotto S."/>
            <person name="Peter M."/>
            <person name="Pfister S."/>
            <person name="Riley R."/>
            <person name="Sitrit Y."/>
            <person name="Stielow J.B."/>
            <person name="Szollosi G."/>
            <person name="Zifcakova L."/>
            <person name="Stursova M."/>
            <person name="Spatafora J.W."/>
            <person name="Tedersoo L."/>
            <person name="Vaario L.M."/>
            <person name="Yamada A."/>
            <person name="Yan M."/>
            <person name="Wang P."/>
            <person name="Xu J."/>
            <person name="Bruns T."/>
            <person name="Baldrian P."/>
            <person name="Vilgalys R."/>
            <person name="Dunand C."/>
            <person name="Henrissat B."/>
            <person name="Grigoriev I.V."/>
            <person name="Hibbett D."/>
            <person name="Nagy L.G."/>
            <person name="Martin F.M."/>
        </authorList>
    </citation>
    <scope>NUCLEOTIDE SEQUENCE</scope>
    <source>
        <strain evidence="2">Prilba</strain>
    </source>
</reference>
<dbReference type="AlphaFoldDB" id="A0A9P5MUE3"/>
<dbReference type="Proteomes" id="UP000759537">
    <property type="component" value="Unassembled WGS sequence"/>
</dbReference>
<keyword evidence="1" id="KW-0812">Transmembrane</keyword>
<accession>A0A9P5MUE3</accession>
<protein>
    <submittedName>
        <fullName evidence="2">Uncharacterized protein</fullName>
    </submittedName>
</protein>
<keyword evidence="1" id="KW-0472">Membrane</keyword>
<name>A0A9P5MUE3_9AGAM</name>
<feature type="transmembrane region" description="Helical" evidence="1">
    <location>
        <begin position="39"/>
        <end position="56"/>
    </location>
</feature>
<organism evidence="2 3">
    <name type="scientific">Russula ochroleuca</name>
    <dbReference type="NCBI Taxonomy" id="152965"/>
    <lineage>
        <taxon>Eukaryota</taxon>
        <taxon>Fungi</taxon>
        <taxon>Dikarya</taxon>
        <taxon>Basidiomycota</taxon>
        <taxon>Agaricomycotina</taxon>
        <taxon>Agaricomycetes</taxon>
        <taxon>Russulales</taxon>
        <taxon>Russulaceae</taxon>
        <taxon>Russula</taxon>
    </lineage>
</organism>
<comment type="caution">
    <text evidence="2">The sequence shown here is derived from an EMBL/GenBank/DDBJ whole genome shotgun (WGS) entry which is preliminary data.</text>
</comment>
<evidence type="ECO:0000313" key="2">
    <source>
        <dbReference type="EMBL" id="KAF8479083.1"/>
    </source>
</evidence>
<reference evidence="2" key="1">
    <citation type="submission" date="2019-10" db="EMBL/GenBank/DDBJ databases">
        <authorList>
            <consortium name="DOE Joint Genome Institute"/>
            <person name="Kuo A."/>
            <person name="Miyauchi S."/>
            <person name="Kiss E."/>
            <person name="Drula E."/>
            <person name="Kohler A."/>
            <person name="Sanchez-Garcia M."/>
            <person name="Andreopoulos B."/>
            <person name="Barry K.W."/>
            <person name="Bonito G."/>
            <person name="Buee M."/>
            <person name="Carver A."/>
            <person name="Chen C."/>
            <person name="Cichocki N."/>
            <person name="Clum A."/>
            <person name="Culley D."/>
            <person name="Crous P.W."/>
            <person name="Fauchery L."/>
            <person name="Girlanda M."/>
            <person name="Hayes R."/>
            <person name="Keri Z."/>
            <person name="LaButti K."/>
            <person name="Lipzen A."/>
            <person name="Lombard V."/>
            <person name="Magnuson J."/>
            <person name="Maillard F."/>
            <person name="Morin E."/>
            <person name="Murat C."/>
            <person name="Nolan M."/>
            <person name="Ohm R."/>
            <person name="Pangilinan J."/>
            <person name="Pereira M."/>
            <person name="Perotto S."/>
            <person name="Peter M."/>
            <person name="Riley R."/>
            <person name="Sitrit Y."/>
            <person name="Stielow B."/>
            <person name="Szollosi G."/>
            <person name="Zifcakova L."/>
            <person name="Stursova M."/>
            <person name="Spatafora J.W."/>
            <person name="Tedersoo L."/>
            <person name="Vaario L.-M."/>
            <person name="Yamada A."/>
            <person name="Yan M."/>
            <person name="Wang P."/>
            <person name="Xu J."/>
            <person name="Bruns T."/>
            <person name="Baldrian P."/>
            <person name="Vilgalys R."/>
            <person name="Henrissat B."/>
            <person name="Grigoriev I.V."/>
            <person name="Hibbett D."/>
            <person name="Nagy L.G."/>
            <person name="Martin F.M."/>
        </authorList>
    </citation>
    <scope>NUCLEOTIDE SEQUENCE</scope>
    <source>
        <strain evidence="2">Prilba</strain>
    </source>
</reference>
<evidence type="ECO:0000313" key="3">
    <source>
        <dbReference type="Proteomes" id="UP000759537"/>
    </source>
</evidence>
<feature type="transmembrane region" description="Helical" evidence="1">
    <location>
        <begin position="7"/>
        <end position="27"/>
    </location>
</feature>
<proteinExistence type="predicted"/>
<sequence>MPPSYLLFSYFLIIPYWLVTFTHVHVACTHPNLSANRHLEEPLLVVIVLLLALFCLNS</sequence>
<dbReference type="EMBL" id="WHVB01000010">
    <property type="protein sequence ID" value="KAF8479083.1"/>
    <property type="molecule type" value="Genomic_DNA"/>
</dbReference>
<keyword evidence="1" id="KW-1133">Transmembrane helix</keyword>
<keyword evidence="3" id="KW-1185">Reference proteome</keyword>
<gene>
    <name evidence="2" type="ORF">DFH94DRAFT_747513</name>
</gene>